<keyword evidence="5" id="KW-0175">Coiled coil</keyword>
<feature type="coiled-coil region" evidence="5">
    <location>
        <begin position="351"/>
        <end position="406"/>
    </location>
</feature>
<feature type="active site" description="O-(5'-phospho-DNA)-serine intermediate" evidence="4">
    <location>
        <position position="11"/>
    </location>
</feature>
<keyword evidence="1" id="KW-0229">DNA integration</keyword>
<dbReference type="CDD" id="cd00338">
    <property type="entry name" value="Ser_Recombinase"/>
    <property type="match status" value="1"/>
</dbReference>
<dbReference type="EMBL" id="JAPJZH010000004">
    <property type="protein sequence ID" value="MDA4845247.1"/>
    <property type="molecule type" value="Genomic_DNA"/>
</dbReference>
<evidence type="ECO:0000256" key="5">
    <source>
        <dbReference type="SAM" id="Coils"/>
    </source>
</evidence>
<dbReference type="InterPro" id="IPR006118">
    <property type="entry name" value="Recombinase_CS"/>
</dbReference>
<dbReference type="PROSITE" id="PS51736">
    <property type="entry name" value="RECOMBINASES_3"/>
    <property type="match status" value="1"/>
</dbReference>
<evidence type="ECO:0000313" key="8">
    <source>
        <dbReference type="EMBL" id="MDA4845247.1"/>
    </source>
</evidence>
<evidence type="ECO:0000259" key="6">
    <source>
        <dbReference type="PROSITE" id="PS51736"/>
    </source>
</evidence>
<dbReference type="Proteomes" id="UP001148313">
    <property type="component" value="Unassembled WGS sequence"/>
</dbReference>
<feature type="domain" description="Recombinase" evidence="7">
    <location>
        <begin position="154"/>
        <end position="263"/>
    </location>
</feature>
<evidence type="ECO:0000256" key="1">
    <source>
        <dbReference type="ARBA" id="ARBA00022908"/>
    </source>
</evidence>
<dbReference type="PANTHER" id="PTHR30461:SF23">
    <property type="entry name" value="DNA RECOMBINASE-RELATED"/>
    <property type="match status" value="1"/>
</dbReference>
<evidence type="ECO:0000256" key="2">
    <source>
        <dbReference type="ARBA" id="ARBA00023125"/>
    </source>
</evidence>
<dbReference type="PANTHER" id="PTHR30461">
    <property type="entry name" value="DNA-INVERTASE FROM LAMBDOID PROPHAGE"/>
    <property type="match status" value="1"/>
</dbReference>
<evidence type="ECO:0000256" key="3">
    <source>
        <dbReference type="ARBA" id="ARBA00023172"/>
    </source>
</evidence>
<dbReference type="Gene3D" id="3.40.50.1390">
    <property type="entry name" value="Resolvase, N-terminal catalytic domain"/>
    <property type="match status" value="1"/>
</dbReference>
<comment type="caution">
    <text evidence="8">The sequence shown here is derived from an EMBL/GenBank/DDBJ whole genome shotgun (WGS) entry which is preliminary data.</text>
</comment>
<evidence type="ECO:0000256" key="4">
    <source>
        <dbReference type="PROSITE-ProRule" id="PRU10137"/>
    </source>
</evidence>
<keyword evidence="9" id="KW-1185">Reference proteome</keyword>
<dbReference type="Pfam" id="PF07508">
    <property type="entry name" value="Recombinase"/>
    <property type="match status" value="1"/>
</dbReference>
<organism evidence="8 9">
    <name type="scientific">Hoeflea poritis</name>
    <dbReference type="NCBI Taxonomy" id="2993659"/>
    <lineage>
        <taxon>Bacteria</taxon>
        <taxon>Pseudomonadati</taxon>
        <taxon>Pseudomonadota</taxon>
        <taxon>Alphaproteobacteria</taxon>
        <taxon>Hyphomicrobiales</taxon>
        <taxon>Rhizobiaceae</taxon>
        <taxon>Hoeflea</taxon>
    </lineage>
</organism>
<dbReference type="InterPro" id="IPR025827">
    <property type="entry name" value="Zn_ribbon_recom_dom"/>
</dbReference>
<accession>A0ABT4VKK5</accession>
<evidence type="ECO:0000313" key="9">
    <source>
        <dbReference type="Proteomes" id="UP001148313"/>
    </source>
</evidence>
<dbReference type="SUPFAM" id="SSF53041">
    <property type="entry name" value="Resolvase-like"/>
    <property type="match status" value="1"/>
</dbReference>
<dbReference type="SMART" id="SM00857">
    <property type="entry name" value="Resolvase"/>
    <property type="match status" value="1"/>
</dbReference>
<dbReference type="Pfam" id="PF00239">
    <property type="entry name" value="Resolvase"/>
    <property type="match status" value="1"/>
</dbReference>
<name>A0ABT4VKK5_9HYPH</name>
<dbReference type="InterPro" id="IPR038109">
    <property type="entry name" value="DNA_bind_recomb_sf"/>
</dbReference>
<keyword evidence="3" id="KW-0233">DNA recombination</keyword>
<dbReference type="PROSITE" id="PS51737">
    <property type="entry name" value="RECOMBINASE_DNA_BIND"/>
    <property type="match status" value="1"/>
</dbReference>
<dbReference type="InterPro" id="IPR006119">
    <property type="entry name" value="Resolv_N"/>
</dbReference>
<dbReference type="Pfam" id="PF13408">
    <property type="entry name" value="Zn_ribbon_recom"/>
    <property type="match status" value="1"/>
</dbReference>
<proteinExistence type="predicted"/>
<dbReference type="Gene3D" id="3.90.1750.20">
    <property type="entry name" value="Putative Large Serine Recombinase, Chain B, Domain 2"/>
    <property type="match status" value="1"/>
</dbReference>
<protein>
    <submittedName>
        <fullName evidence="8">Recombinase family protein</fullName>
    </submittedName>
</protein>
<sequence length="521" mass="59230">MQQCLGYVRVSTQKQGEGVSLEAQKEAILGFAERNNLTISKWFEEKQTAAKRGRPVFNQMIAALKRGRADGVVMHKIDRSARNFADWAKIGDLSDAGIDVYFVTETLDFRSRGGRLAADIQAVVAADYIRNLRDEARKGIEGRLKQGLYPFKAPLGYLDQGGGQPKIPDPVRASLVKRAFDLYGSGQHSIRSLVIEMERLGLRNEQGKPMSKCAIENMLQNPFYYGIIRIKRTGAVYQGVHEPLISSNLYSQVQNIKAGKRVKKVTRHRFTYRRLFRCAHCQAAMTPERQKGHVYYRCQTPGCATKCVREEQVEAAVSAMLSKVALSDEHKAEITRSVECWSQERNDTDSTQTYAMQLEKSQQRLERLEDAVIDQLIDKDTYHRRRKKLLLEHTKLQELHAEHQNRQLKPGLVVQFLELIKNLSEHYKIAKPDEKREIVEIATSNRTVVGKNIYIEPAKWLATAQTAIGVLCGPPYRTTSRTRTKLRNQQIEALADLTSSGMVEKIEGVFIDDNEPNKVIR</sequence>
<dbReference type="PROSITE" id="PS00397">
    <property type="entry name" value="RECOMBINASES_1"/>
    <property type="match status" value="1"/>
</dbReference>
<gene>
    <name evidence="8" type="ORF">OOZ53_07795</name>
</gene>
<feature type="domain" description="Resolvase/invertase-type recombinase catalytic" evidence="6">
    <location>
        <begin position="3"/>
        <end position="147"/>
    </location>
</feature>
<keyword evidence="2" id="KW-0238">DNA-binding</keyword>
<dbReference type="InterPro" id="IPR036162">
    <property type="entry name" value="Resolvase-like_N_sf"/>
</dbReference>
<dbReference type="InterPro" id="IPR050639">
    <property type="entry name" value="SSR_resolvase"/>
</dbReference>
<reference evidence="8" key="1">
    <citation type="submission" date="2022-11" db="EMBL/GenBank/DDBJ databases">
        <title>Hoeflea poritis sp. nov., isolated from scleractinian coral Porites lutea.</title>
        <authorList>
            <person name="Zhang G."/>
            <person name="Wei Q."/>
            <person name="Cai L."/>
        </authorList>
    </citation>
    <scope>NUCLEOTIDE SEQUENCE</scope>
    <source>
        <strain evidence="8">E7-10</strain>
    </source>
</reference>
<evidence type="ECO:0000259" key="7">
    <source>
        <dbReference type="PROSITE" id="PS51737"/>
    </source>
</evidence>
<dbReference type="RefSeq" id="WP_271088853.1">
    <property type="nucleotide sequence ID" value="NZ_JAPJZH010000004.1"/>
</dbReference>
<dbReference type="InterPro" id="IPR011109">
    <property type="entry name" value="DNA_bind_recombinase_dom"/>
</dbReference>